<gene>
    <name evidence="3" type="ORF">DNTS_021467</name>
</gene>
<feature type="transmembrane region" description="Helical" evidence="1">
    <location>
        <begin position="67"/>
        <end position="86"/>
    </location>
</feature>
<evidence type="ECO:0000313" key="3">
    <source>
        <dbReference type="EMBL" id="TRY96441.1"/>
    </source>
</evidence>
<evidence type="ECO:0008006" key="5">
    <source>
        <dbReference type="Google" id="ProtNLM"/>
    </source>
</evidence>
<reference evidence="3 4" key="1">
    <citation type="journal article" date="2019" name="Sci. Data">
        <title>Hybrid genome assembly and annotation of Danionella translucida.</title>
        <authorList>
            <person name="Kadobianskyi M."/>
            <person name="Schulze L."/>
            <person name="Schuelke M."/>
            <person name="Judkewitz B."/>
        </authorList>
    </citation>
    <scope>NUCLEOTIDE SEQUENCE [LARGE SCALE GENOMIC DNA]</scope>
    <source>
        <strain evidence="3 4">Bolton</strain>
    </source>
</reference>
<protein>
    <recommendedName>
        <fullName evidence="5">Transmembrane protein 220</fullName>
    </recommendedName>
</protein>
<proteinExistence type="predicted"/>
<dbReference type="OrthoDB" id="9924288at2759"/>
<keyword evidence="2" id="KW-0732">Signal</keyword>
<feature type="chain" id="PRO_5021759471" description="Transmembrane protein 220" evidence="2">
    <location>
        <begin position="18"/>
        <end position="186"/>
    </location>
</feature>
<accession>A0A553R2N5</accession>
<dbReference type="Pfam" id="PF15071">
    <property type="entry name" value="TMEM220"/>
    <property type="match status" value="1"/>
</dbReference>
<comment type="caution">
    <text evidence="3">The sequence shown here is derived from an EMBL/GenBank/DDBJ whole genome shotgun (WGS) entry which is preliminary data.</text>
</comment>
<keyword evidence="1" id="KW-1133">Transmembrane helix</keyword>
<dbReference type="InterPro" id="IPR029377">
    <property type="entry name" value="TMEM220"/>
</dbReference>
<feature type="signal peptide" evidence="2">
    <location>
        <begin position="1"/>
        <end position="17"/>
    </location>
</feature>
<dbReference type="AlphaFoldDB" id="A0A553R2N5"/>
<evidence type="ECO:0000256" key="1">
    <source>
        <dbReference type="SAM" id="Phobius"/>
    </source>
</evidence>
<name>A0A553R2N5_9TELE</name>
<sequence length="186" mass="21217">MIWRVCNLLMSVFFSLAAYVQINDPDAAVWMVGYSIPAGLCFLVCCRPQITGQRVKVLLKSTSDGISLHRIFTVMYLIICAEWLLWRRLADLHVLVSSSFGLILAWKVYQEGITDIFQQEEGRESCGLLLTAFWLLLSRRSGRSAVGVMRVCTAAGITAFPFVTWSYYYLHSELRRHWPEHCTTAV</sequence>
<feature type="transmembrane region" description="Helical" evidence="1">
    <location>
        <begin position="148"/>
        <end position="170"/>
    </location>
</feature>
<evidence type="ECO:0000313" key="4">
    <source>
        <dbReference type="Proteomes" id="UP000316079"/>
    </source>
</evidence>
<dbReference type="Proteomes" id="UP000316079">
    <property type="component" value="Unassembled WGS sequence"/>
</dbReference>
<keyword evidence="1" id="KW-0472">Membrane</keyword>
<organism evidence="3 4">
    <name type="scientific">Danionella cerebrum</name>
    <dbReference type="NCBI Taxonomy" id="2873325"/>
    <lineage>
        <taxon>Eukaryota</taxon>
        <taxon>Metazoa</taxon>
        <taxon>Chordata</taxon>
        <taxon>Craniata</taxon>
        <taxon>Vertebrata</taxon>
        <taxon>Euteleostomi</taxon>
        <taxon>Actinopterygii</taxon>
        <taxon>Neopterygii</taxon>
        <taxon>Teleostei</taxon>
        <taxon>Ostariophysi</taxon>
        <taxon>Cypriniformes</taxon>
        <taxon>Danionidae</taxon>
        <taxon>Danioninae</taxon>
        <taxon>Danionella</taxon>
    </lineage>
</organism>
<evidence type="ECO:0000256" key="2">
    <source>
        <dbReference type="SAM" id="SignalP"/>
    </source>
</evidence>
<keyword evidence="4" id="KW-1185">Reference proteome</keyword>
<feature type="transmembrane region" description="Helical" evidence="1">
    <location>
        <begin position="27"/>
        <end position="46"/>
    </location>
</feature>
<keyword evidence="1" id="KW-0812">Transmembrane</keyword>
<dbReference type="EMBL" id="SRMA01025297">
    <property type="protein sequence ID" value="TRY96441.1"/>
    <property type="molecule type" value="Genomic_DNA"/>
</dbReference>
<dbReference type="PANTHER" id="PTHR34262:SF1">
    <property type="entry name" value="TRANSMEMBRANE PROTEIN 220"/>
    <property type="match status" value="1"/>
</dbReference>
<dbReference type="PANTHER" id="PTHR34262">
    <property type="entry name" value="TRANSMEMBRANE PROTEIN 220"/>
    <property type="match status" value="1"/>
</dbReference>